<evidence type="ECO:0000256" key="10">
    <source>
        <dbReference type="ARBA" id="ARBA00023136"/>
    </source>
</evidence>
<comment type="caution">
    <text evidence="15">The sequence shown here is derived from an EMBL/GenBank/DDBJ whole genome shotgun (WGS) entry which is preliminary data.</text>
</comment>
<dbReference type="HAMAP" id="MF_01382">
    <property type="entry name" value="SecA"/>
    <property type="match status" value="1"/>
</dbReference>
<name>A0A9W6BGS1_9CHLO</name>
<dbReference type="InterPro" id="IPR027417">
    <property type="entry name" value="P-loop_NTPase"/>
</dbReference>
<comment type="similarity">
    <text evidence="2">Belongs to the SecA family.</text>
</comment>
<keyword evidence="10" id="KW-0472">Membrane</keyword>
<dbReference type="PROSITE" id="PS01312">
    <property type="entry name" value="SECA"/>
    <property type="match status" value="1"/>
</dbReference>
<dbReference type="PRINTS" id="PR00906">
    <property type="entry name" value="SECA"/>
</dbReference>
<keyword evidence="4" id="KW-0813">Transport</keyword>
<reference evidence="15 16" key="1">
    <citation type="journal article" date="2023" name="Commun. Biol.">
        <title>Reorganization of the ancestral sex-determining regions during the evolution of trioecy in Pleodorina starrii.</title>
        <authorList>
            <person name="Takahashi K."/>
            <person name="Suzuki S."/>
            <person name="Kawai-Toyooka H."/>
            <person name="Yamamoto K."/>
            <person name="Hamaji T."/>
            <person name="Ootsuki R."/>
            <person name="Yamaguchi H."/>
            <person name="Kawachi M."/>
            <person name="Higashiyama T."/>
            <person name="Nozaki H."/>
        </authorList>
    </citation>
    <scope>NUCLEOTIDE SEQUENCE [LARGE SCALE GENOMIC DNA]</scope>
    <source>
        <strain evidence="15 16">NIES-4479</strain>
    </source>
</reference>
<keyword evidence="6" id="KW-0067">ATP-binding</keyword>
<feature type="compositionally biased region" description="Low complexity" evidence="12">
    <location>
        <begin position="1672"/>
        <end position="1687"/>
    </location>
</feature>
<feature type="domain" description="SecA family profile" evidence="14">
    <location>
        <begin position="178"/>
        <end position="1119"/>
    </location>
</feature>
<evidence type="ECO:0000256" key="1">
    <source>
        <dbReference type="ARBA" id="ARBA00004170"/>
    </source>
</evidence>
<comment type="subcellular location">
    <subcellularLocation>
        <location evidence="1">Membrane</location>
        <topology evidence="1">Peripheral membrane protein</topology>
    </subcellularLocation>
</comment>
<dbReference type="PANTHER" id="PTHR30612">
    <property type="entry name" value="SECA INNER MEMBRANE COMPONENT OF SEC PROTEIN SECRETION SYSTEM"/>
    <property type="match status" value="1"/>
</dbReference>
<proteinExistence type="inferred from homology"/>
<dbReference type="GO" id="GO:0006605">
    <property type="term" value="P:protein targeting"/>
    <property type="evidence" value="ECO:0007669"/>
    <property type="project" value="InterPro"/>
</dbReference>
<feature type="region of interest" description="Disordered" evidence="12">
    <location>
        <begin position="1215"/>
        <end position="1238"/>
    </location>
</feature>
<keyword evidence="16" id="KW-1185">Reference proteome</keyword>
<dbReference type="InterPro" id="IPR036670">
    <property type="entry name" value="SecA_X-link_sf"/>
</dbReference>
<dbReference type="InterPro" id="IPR036266">
    <property type="entry name" value="SecA_Wing/Scaffold_sf"/>
</dbReference>
<dbReference type="InterPro" id="IPR011116">
    <property type="entry name" value="SecA_Wing/Scaffold"/>
</dbReference>
<feature type="compositionally biased region" description="Low complexity" evidence="12">
    <location>
        <begin position="1565"/>
        <end position="1575"/>
    </location>
</feature>
<keyword evidence="5" id="KW-0547">Nucleotide-binding</keyword>
<evidence type="ECO:0000256" key="4">
    <source>
        <dbReference type="ARBA" id="ARBA00022448"/>
    </source>
</evidence>
<evidence type="ECO:0000259" key="13">
    <source>
        <dbReference type="PROSITE" id="PS51192"/>
    </source>
</evidence>
<gene>
    <name evidence="15" type="primary">PLEST003473</name>
    <name evidence="15" type="ORF">PLESTB_000544900</name>
</gene>
<dbReference type="Gene3D" id="3.40.50.300">
    <property type="entry name" value="P-loop containing nucleotide triphosphate hydrolases"/>
    <property type="match status" value="3"/>
</dbReference>
<dbReference type="SMART" id="SM00958">
    <property type="entry name" value="SecA_PP_bind"/>
    <property type="match status" value="1"/>
</dbReference>
<evidence type="ECO:0000256" key="2">
    <source>
        <dbReference type="ARBA" id="ARBA00007650"/>
    </source>
</evidence>
<dbReference type="Pfam" id="PF21090">
    <property type="entry name" value="P-loop_SecA"/>
    <property type="match status" value="2"/>
</dbReference>
<evidence type="ECO:0000256" key="5">
    <source>
        <dbReference type="ARBA" id="ARBA00022741"/>
    </source>
</evidence>
<dbReference type="GO" id="GO:0009941">
    <property type="term" value="C:chloroplast envelope"/>
    <property type="evidence" value="ECO:0007669"/>
    <property type="project" value="TreeGrafter"/>
</dbReference>
<dbReference type="InterPro" id="IPR044722">
    <property type="entry name" value="SecA_SF2_C"/>
</dbReference>
<dbReference type="EC" id="7.4.2.4" evidence="3"/>
<dbReference type="Proteomes" id="UP001165080">
    <property type="component" value="Unassembled WGS sequence"/>
</dbReference>
<dbReference type="SUPFAM" id="SSF81886">
    <property type="entry name" value="Helical scaffold and wing domains of SecA"/>
    <property type="match status" value="2"/>
</dbReference>
<dbReference type="GO" id="GO:0005524">
    <property type="term" value="F:ATP binding"/>
    <property type="evidence" value="ECO:0007669"/>
    <property type="project" value="UniProtKB-KW"/>
</dbReference>
<evidence type="ECO:0000256" key="12">
    <source>
        <dbReference type="SAM" id="MobiDB-lite"/>
    </source>
</evidence>
<evidence type="ECO:0000313" key="16">
    <source>
        <dbReference type="Proteomes" id="UP001165080"/>
    </source>
</evidence>
<dbReference type="InterPro" id="IPR011130">
    <property type="entry name" value="SecA_preprotein_X-link_dom"/>
</dbReference>
<evidence type="ECO:0000256" key="6">
    <source>
        <dbReference type="ARBA" id="ARBA00022840"/>
    </source>
</evidence>
<dbReference type="SUPFAM" id="SSF81767">
    <property type="entry name" value="Pre-protein crosslinking domain of SecA"/>
    <property type="match status" value="1"/>
</dbReference>
<dbReference type="InterPro" id="IPR020937">
    <property type="entry name" value="SecA_CS"/>
</dbReference>
<dbReference type="InterPro" id="IPR000185">
    <property type="entry name" value="SecA"/>
</dbReference>
<dbReference type="PROSITE" id="PS51192">
    <property type="entry name" value="HELICASE_ATP_BIND_1"/>
    <property type="match status" value="1"/>
</dbReference>
<dbReference type="SUPFAM" id="SSF52540">
    <property type="entry name" value="P-loop containing nucleoside triphosphate hydrolases"/>
    <property type="match status" value="3"/>
</dbReference>
<dbReference type="PROSITE" id="PS51196">
    <property type="entry name" value="SECA_MOTOR_DEAD"/>
    <property type="match status" value="1"/>
</dbReference>
<dbReference type="InterPro" id="IPR011115">
    <property type="entry name" value="SecA_DEAD"/>
</dbReference>
<dbReference type="Gene3D" id="1.10.3060.10">
    <property type="entry name" value="Helical scaffold and wing domains of SecA"/>
    <property type="match status" value="2"/>
</dbReference>
<dbReference type="EMBL" id="BRXU01000005">
    <property type="protein sequence ID" value="GLC51759.1"/>
    <property type="molecule type" value="Genomic_DNA"/>
</dbReference>
<feature type="compositionally biased region" description="Gly residues" evidence="12">
    <location>
        <begin position="1601"/>
        <end position="1628"/>
    </location>
</feature>
<evidence type="ECO:0000256" key="11">
    <source>
        <dbReference type="ARBA" id="ARBA00034043"/>
    </source>
</evidence>
<protein>
    <recommendedName>
        <fullName evidence="3">chloroplast protein-transporting ATPase</fullName>
        <ecNumber evidence="3">7.4.2.4</ecNumber>
    </recommendedName>
</protein>
<evidence type="ECO:0000256" key="9">
    <source>
        <dbReference type="ARBA" id="ARBA00023010"/>
    </source>
</evidence>
<feature type="region of interest" description="Disordered" evidence="12">
    <location>
        <begin position="1561"/>
        <end position="1687"/>
    </location>
</feature>
<evidence type="ECO:0000256" key="3">
    <source>
        <dbReference type="ARBA" id="ARBA00012047"/>
    </source>
</evidence>
<dbReference type="GO" id="GO:0017038">
    <property type="term" value="P:protein import"/>
    <property type="evidence" value="ECO:0007669"/>
    <property type="project" value="InterPro"/>
</dbReference>
<sequence length="1687" mass="179176">MKDTCLRGETAGSRRLLNSVAPPGSARPCAARAPTRPSHGSRQPGRGEVGSYAGRQDSRPLVLAPPPSQRPPPLTLLQQLPPSLHPGHPLQLLLPHHAAALPGPCSYGNRQGSAVLTSPAANHHPLARPRARAVAVAAMAGEGGGGSGSGAQALSAGAAAAGAGAAAAAGEYHLPAHWQDQMEKAPLGRKRVLQRYYADVIAINTLEPAMRALSNVQLRTKTGEFRRRLSEGESLQSLRVEAFAVVREASRRVLGMRHYDCQLVGGMVLSEGQVAEMQTGEGKTLVATLPGYLGALTGRGVHVVTVNDYLAARDAAWMGKLYRFLGLSCAAVQSSSSVAATRAAFAADVTYVTGQELGFSYLRDNTALSPQDLTLRDDRFHFAIVDEVDSILIDESRNPMIISGRGSCDMQMVQLVDRAVKRLWSQVQEEVAAQVAGCGPGALSDTEVQRLEKGVKSRYYTIDEKSRTLSYTSAGTDLIFNYLLYEGAQFSDPYPGVHSLWEEEVPWGRLAVTSLTAYELYLNGRDYIVREGEAVIVDPSTGRLRAQTRWQGGIHQAVEAKEGLKVQAENLVTATITFQLFFRQYEWLAGMTGTAQPAAAELFELYGIKVVPVPTNRPSRRKDHPPRLFYDKALKMHSLAEEVMQAAEQQRPVLIGTTSVQESELVLNYLSQTVYPAITAAAARRSAAAAAAAARAGAVGPSVSAAAGGGPKPRITLLNAKPELVRLEAQVIAQAGLPGAVTISTNMAGRGTDIILGGNPEGLTKLALTRLVYRRLLKEEERETLPTLPLSQLDPYDTDDFGALTRIPYSTPEAPHAGLPRPLHEVLSTAILISFAAKPPTAEELATASAAASAGIGGGGGSMYDSLAGSLSGSFDELSGGGGGGGGGGAASGISYGETAELVAWVMDRAEVLRRKVRGALRRTYRDHAGGLERLNYTLCVAPIVESVLADRERQLHDNKFRKATAAAAAASASAVGMVRGAPAGPGSSFTDDDEATAAAAAVATAAVGAGGEEEDGEEPVAQAWALRAALHLWLWFDQECARYREEVRSAGGLLVIGTSLNESPRIELQLRGRAGRQGDPGETKMLLDCVDPMMVMFGMDKVSAMLSQLGNQLQTGPDFLEGGPVDYFVNYVVRYQEAMFQNMRLETKKYDAVMEEYRRNLYTLRRLVLCGGDMQRAQIAYVLMQRYVDELVHRYLDPAQSPAQWLRESVPLESLPGAPAQEPPPGAPPGRPQQPTRVSPLQAVLFSLRMLVNPPGRTTKTFVDFSQVTDAAAANPTVRKMLDLFGVTKQGAGGGGGGGADGGADKPYIPVYMQVEELEVLTSEQLRNLAEYIAGTAPLEWPVPPAREIHGNFKLQLQLRTHRRLFGYGAVHAPSGQPPPSSASAAAAAEELLGRLEMSATKGLMQRPPLRGPFAEKVAVLRNYLGEVLIGCYEARRLAARLTFTASPALGFTDIDAEQQVCAFEQQTMLLWMDALWSCFLEDATRLRNAVNIRSTNGSNPVAEFRLEANAAFLAMLDNYRDAVLDKLLVPDFSIYSPLDEEEVADTDLVGRGGQLLRAADAEQQQQQHPQQQQDRTSAGRSPALGSDNGNGVYDNENGNGNGAPGGPVAGYGGVGGSDGNGNGNGNGAVSSDKGVSEAHLGPRGGSELGSFVPQLGGSVSSSGGGGGSSGSSSGVAVGSSVERPG</sequence>
<dbReference type="Gene3D" id="3.90.1440.10">
    <property type="entry name" value="SecA, preprotein cross-linking domain"/>
    <property type="match status" value="1"/>
</dbReference>
<dbReference type="Pfam" id="PF01043">
    <property type="entry name" value="SecA_PP_bind"/>
    <property type="match status" value="1"/>
</dbReference>
<dbReference type="GO" id="GO:0016020">
    <property type="term" value="C:membrane"/>
    <property type="evidence" value="ECO:0007669"/>
    <property type="project" value="UniProtKB-SubCell"/>
</dbReference>
<dbReference type="Pfam" id="PF07517">
    <property type="entry name" value="SecA_DEAD"/>
    <property type="match status" value="1"/>
</dbReference>
<accession>A0A9W6BGS1</accession>
<dbReference type="Pfam" id="PF07516">
    <property type="entry name" value="SecA_SW"/>
    <property type="match status" value="1"/>
</dbReference>
<evidence type="ECO:0000256" key="7">
    <source>
        <dbReference type="ARBA" id="ARBA00022927"/>
    </source>
</evidence>
<feature type="region of interest" description="Disordered" evidence="12">
    <location>
        <begin position="1"/>
        <end position="75"/>
    </location>
</feature>
<feature type="compositionally biased region" description="Pro residues" evidence="12">
    <location>
        <begin position="63"/>
        <end position="74"/>
    </location>
</feature>
<dbReference type="PANTHER" id="PTHR30612:SF11">
    <property type="entry name" value="PROTEIN TRANSLOCASE SUBUNIT SECA2, CHLOROPLASTIC"/>
    <property type="match status" value="1"/>
</dbReference>
<dbReference type="InterPro" id="IPR014001">
    <property type="entry name" value="Helicase_ATP-bd"/>
</dbReference>
<dbReference type="GO" id="GO:0006886">
    <property type="term" value="P:intracellular protein transport"/>
    <property type="evidence" value="ECO:0007669"/>
    <property type="project" value="InterPro"/>
</dbReference>
<feature type="domain" description="Helicase ATP-binding" evidence="13">
    <location>
        <begin position="264"/>
        <end position="404"/>
    </location>
</feature>
<dbReference type="CDD" id="cd17928">
    <property type="entry name" value="DEXDc_SecA"/>
    <property type="match status" value="1"/>
</dbReference>
<dbReference type="SMART" id="SM00957">
    <property type="entry name" value="SecA_DEAD"/>
    <property type="match status" value="1"/>
</dbReference>
<feature type="compositionally biased region" description="Low complexity" evidence="12">
    <location>
        <begin position="26"/>
        <end position="37"/>
    </location>
</feature>
<keyword evidence="9" id="KW-0811">Translocation</keyword>
<evidence type="ECO:0000256" key="8">
    <source>
        <dbReference type="ARBA" id="ARBA00022967"/>
    </source>
</evidence>
<dbReference type="InterPro" id="IPR014018">
    <property type="entry name" value="SecA_motor_DEAD"/>
</dbReference>
<comment type="catalytic activity">
    <reaction evidence="11">
        <text>ATP + H2O + chloroplast-proteinSide 1 = ADP + phosphate + chloroplast-proteinSide 2.</text>
        <dbReference type="EC" id="7.4.2.4"/>
    </reaction>
</comment>
<evidence type="ECO:0000259" key="14">
    <source>
        <dbReference type="PROSITE" id="PS51196"/>
    </source>
</evidence>
<dbReference type="GO" id="GO:0016464">
    <property type="term" value="F:chloroplast protein-transporting ATPase activity"/>
    <property type="evidence" value="ECO:0007669"/>
    <property type="project" value="UniProtKB-EC"/>
</dbReference>
<keyword evidence="8" id="KW-1278">Translocase</keyword>
<evidence type="ECO:0000313" key="15">
    <source>
        <dbReference type="EMBL" id="GLC51759.1"/>
    </source>
</evidence>
<organism evidence="15 16">
    <name type="scientific">Pleodorina starrii</name>
    <dbReference type="NCBI Taxonomy" id="330485"/>
    <lineage>
        <taxon>Eukaryota</taxon>
        <taxon>Viridiplantae</taxon>
        <taxon>Chlorophyta</taxon>
        <taxon>core chlorophytes</taxon>
        <taxon>Chlorophyceae</taxon>
        <taxon>CS clade</taxon>
        <taxon>Chlamydomonadales</taxon>
        <taxon>Volvocaceae</taxon>
        <taxon>Pleodorina</taxon>
    </lineage>
</organism>
<keyword evidence="7" id="KW-0653">Protein transport</keyword>
<feature type="compositionally biased region" description="Pro residues" evidence="12">
    <location>
        <begin position="1222"/>
        <end position="1233"/>
    </location>
</feature>